<keyword evidence="5" id="KW-1185">Reference proteome</keyword>
<feature type="compositionally biased region" description="Polar residues" evidence="2">
    <location>
        <begin position="74"/>
        <end position="83"/>
    </location>
</feature>
<dbReference type="SMART" id="SM00066">
    <property type="entry name" value="GAL4"/>
    <property type="match status" value="1"/>
</dbReference>
<protein>
    <recommendedName>
        <fullName evidence="3">Zn(2)-C6 fungal-type domain-containing protein</fullName>
    </recommendedName>
</protein>
<dbReference type="PROSITE" id="PS00463">
    <property type="entry name" value="ZN2_CY6_FUNGAL_1"/>
    <property type="match status" value="1"/>
</dbReference>
<evidence type="ECO:0000313" key="5">
    <source>
        <dbReference type="Proteomes" id="UP000824998"/>
    </source>
</evidence>
<proteinExistence type="predicted"/>
<dbReference type="SUPFAM" id="SSF57701">
    <property type="entry name" value="Zn2/Cys6 DNA-binding domain"/>
    <property type="match status" value="1"/>
</dbReference>
<dbReference type="AlphaFoldDB" id="A0A9P7YDG7"/>
<sequence length="428" mass="48450">MSYPQSISGPSAKTRTPHHKSRQGCSQCKQKKVKCDERKPICTRCEVCKTSCSFLLTHPQKGNTPGTLPAPDQELQSQSTSPLPWQPSHEWSSRLPQPSYGVPASFSLLDMQLLYSWVTEGAAVFSSFSDFVIVFQKVAVEVAFEHQFLMHELLSLSALHLSKTSPQEASKYLFSSDKHNAAALAMFQPEVVNINPTNCEACYLFSMLTFVHAWGAQDAEKPSTLFFIPRRFPVEKEAPIKWVRLHRGARSILQSHFPVIKAGRLKQLFAAWAHLDSTRGDDELEANDKRHLEHLAEVWTSSSLPETQKEALNEMLGTTRRTFSLMTFYPQISKLAAVMSWFSQISDELLVMLENKVPEALILVAYYCVAMNRLPPLWWIDGKAEGLLKTVLDEVGDDWEQYTAWPIEQVMKSKIDPRLDRMTADTIA</sequence>
<feature type="region of interest" description="Disordered" evidence="2">
    <location>
        <begin position="63"/>
        <end position="90"/>
    </location>
</feature>
<reference evidence="4" key="1">
    <citation type="journal article" date="2021" name="IMA Fungus">
        <title>Genomic characterization of three marine fungi, including Emericellopsis atlantica sp. nov. with signatures of a generalist lifestyle and marine biomass degradation.</title>
        <authorList>
            <person name="Hagestad O.C."/>
            <person name="Hou L."/>
            <person name="Andersen J.H."/>
            <person name="Hansen E.H."/>
            <person name="Altermark B."/>
            <person name="Li C."/>
            <person name="Kuhnert E."/>
            <person name="Cox R.J."/>
            <person name="Crous P.W."/>
            <person name="Spatafora J.W."/>
            <person name="Lail K."/>
            <person name="Amirebrahimi M."/>
            <person name="Lipzen A."/>
            <person name="Pangilinan J."/>
            <person name="Andreopoulos W."/>
            <person name="Hayes R.D."/>
            <person name="Ng V."/>
            <person name="Grigoriev I.V."/>
            <person name="Jackson S.A."/>
            <person name="Sutton T.D.S."/>
            <person name="Dobson A.D.W."/>
            <person name="Rama T."/>
        </authorList>
    </citation>
    <scope>NUCLEOTIDE SEQUENCE</scope>
    <source>
        <strain evidence="4">TRa018bII</strain>
    </source>
</reference>
<feature type="compositionally biased region" description="Polar residues" evidence="2">
    <location>
        <begin position="1"/>
        <end position="14"/>
    </location>
</feature>
<dbReference type="InterPro" id="IPR001138">
    <property type="entry name" value="Zn2Cys6_DnaBD"/>
</dbReference>
<dbReference type="InterPro" id="IPR036864">
    <property type="entry name" value="Zn2-C6_fun-type_DNA-bd_sf"/>
</dbReference>
<feature type="domain" description="Zn(2)-C6 fungal-type" evidence="3">
    <location>
        <begin position="24"/>
        <end position="54"/>
    </location>
</feature>
<evidence type="ECO:0000256" key="2">
    <source>
        <dbReference type="SAM" id="MobiDB-lite"/>
    </source>
</evidence>
<dbReference type="PANTHER" id="PTHR47784">
    <property type="entry name" value="STEROL UPTAKE CONTROL PROTEIN 2"/>
    <property type="match status" value="1"/>
</dbReference>
<organism evidence="4 5">
    <name type="scientific">Amylocarpus encephaloides</name>
    <dbReference type="NCBI Taxonomy" id="45428"/>
    <lineage>
        <taxon>Eukaryota</taxon>
        <taxon>Fungi</taxon>
        <taxon>Dikarya</taxon>
        <taxon>Ascomycota</taxon>
        <taxon>Pezizomycotina</taxon>
        <taxon>Leotiomycetes</taxon>
        <taxon>Helotiales</taxon>
        <taxon>Helotiales incertae sedis</taxon>
        <taxon>Amylocarpus</taxon>
    </lineage>
</organism>
<evidence type="ECO:0000256" key="1">
    <source>
        <dbReference type="ARBA" id="ARBA00023242"/>
    </source>
</evidence>
<gene>
    <name evidence="4" type="ORF">BJ875DRAFT_117926</name>
</gene>
<name>A0A9P7YDG7_9HELO</name>
<dbReference type="InterPro" id="IPR053157">
    <property type="entry name" value="Sterol_Uptake_Regulator"/>
</dbReference>
<comment type="caution">
    <text evidence="4">The sequence shown here is derived from an EMBL/GenBank/DDBJ whole genome shotgun (WGS) entry which is preliminary data.</text>
</comment>
<dbReference type="EMBL" id="MU251601">
    <property type="protein sequence ID" value="KAG9231457.1"/>
    <property type="molecule type" value="Genomic_DNA"/>
</dbReference>
<accession>A0A9P7YDG7</accession>
<evidence type="ECO:0000313" key="4">
    <source>
        <dbReference type="EMBL" id="KAG9231457.1"/>
    </source>
</evidence>
<feature type="region of interest" description="Disordered" evidence="2">
    <location>
        <begin position="1"/>
        <end position="26"/>
    </location>
</feature>
<dbReference type="PANTHER" id="PTHR47784:SF4">
    <property type="entry name" value="ZN(II)2CYS6 TRANSCRIPTION FACTOR (EUROFUNG)"/>
    <property type="match status" value="1"/>
</dbReference>
<dbReference type="Gene3D" id="4.10.240.10">
    <property type="entry name" value="Zn(2)-C6 fungal-type DNA-binding domain"/>
    <property type="match status" value="1"/>
</dbReference>
<dbReference type="Proteomes" id="UP000824998">
    <property type="component" value="Unassembled WGS sequence"/>
</dbReference>
<keyword evidence="1" id="KW-0539">Nucleus</keyword>
<dbReference type="GO" id="GO:0001228">
    <property type="term" value="F:DNA-binding transcription activator activity, RNA polymerase II-specific"/>
    <property type="evidence" value="ECO:0007669"/>
    <property type="project" value="TreeGrafter"/>
</dbReference>
<dbReference type="PROSITE" id="PS50048">
    <property type="entry name" value="ZN2_CY6_FUNGAL_2"/>
    <property type="match status" value="1"/>
</dbReference>
<dbReference type="CDD" id="cd00067">
    <property type="entry name" value="GAL4"/>
    <property type="match status" value="1"/>
</dbReference>
<dbReference type="GO" id="GO:0008270">
    <property type="term" value="F:zinc ion binding"/>
    <property type="evidence" value="ECO:0007669"/>
    <property type="project" value="InterPro"/>
</dbReference>
<dbReference type="OrthoDB" id="5386330at2759"/>
<evidence type="ECO:0000259" key="3">
    <source>
        <dbReference type="PROSITE" id="PS50048"/>
    </source>
</evidence>
<dbReference type="Pfam" id="PF00172">
    <property type="entry name" value="Zn_clus"/>
    <property type="match status" value="1"/>
</dbReference>